<protein>
    <submittedName>
        <fullName evidence="2">MptD family putative ECF transporter S component</fullName>
    </submittedName>
</protein>
<dbReference type="Proteomes" id="UP000501676">
    <property type="component" value="Chromosome"/>
</dbReference>
<dbReference type="NCBIfam" id="TIGR02185">
    <property type="entry name" value="Trep_Strep"/>
    <property type="match status" value="1"/>
</dbReference>
<dbReference type="EMBL" id="CP049228">
    <property type="protein sequence ID" value="QIH23614.1"/>
    <property type="molecule type" value="Genomic_DNA"/>
</dbReference>
<evidence type="ECO:0000313" key="2">
    <source>
        <dbReference type="EMBL" id="QIH23614.1"/>
    </source>
</evidence>
<keyword evidence="1" id="KW-0812">Transmembrane</keyword>
<evidence type="ECO:0000313" key="3">
    <source>
        <dbReference type="Proteomes" id="UP000501676"/>
    </source>
</evidence>
<keyword evidence="1" id="KW-1133">Transmembrane helix</keyword>
<accession>A0A6G7B8X5</accession>
<reference evidence="2 3" key="1">
    <citation type="submission" date="2020-02" db="EMBL/GenBank/DDBJ databases">
        <title>Complete genome sequences of six Lactobacillus iners strains isolated from the human vagina.</title>
        <authorList>
            <person name="France M.T."/>
            <person name="Rutt L."/>
            <person name="Narina S."/>
            <person name="Arbaugh S."/>
            <person name="Humphrys M.S."/>
            <person name="Ma B."/>
            <person name="Hayward M.R."/>
            <person name="Relman D."/>
            <person name="Kwon D.S."/>
            <person name="Ravel J."/>
        </authorList>
    </citation>
    <scope>NUCLEOTIDE SEQUENCE [LARGE SCALE GENOMIC DNA]</scope>
    <source>
        <strain evidence="2 3">C0210C1</strain>
    </source>
</reference>
<organism evidence="2 3">
    <name type="scientific">Lactobacillus iners</name>
    <dbReference type="NCBI Taxonomy" id="147802"/>
    <lineage>
        <taxon>Bacteria</taxon>
        <taxon>Bacillati</taxon>
        <taxon>Bacillota</taxon>
        <taxon>Bacilli</taxon>
        <taxon>Lactobacillales</taxon>
        <taxon>Lactobacillaceae</taxon>
        <taxon>Lactobacillus</taxon>
    </lineage>
</organism>
<dbReference type="Pfam" id="PF09605">
    <property type="entry name" value="Trep_Strep"/>
    <property type="match status" value="1"/>
</dbReference>
<feature type="transmembrane region" description="Helical" evidence="1">
    <location>
        <begin position="12"/>
        <end position="37"/>
    </location>
</feature>
<dbReference type="InterPro" id="IPR011733">
    <property type="entry name" value="CHP02185_IM"/>
</dbReference>
<feature type="transmembrane region" description="Helical" evidence="1">
    <location>
        <begin position="165"/>
        <end position="188"/>
    </location>
</feature>
<feature type="transmembrane region" description="Helical" evidence="1">
    <location>
        <begin position="123"/>
        <end position="145"/>
    </location>
</feature>
<feature type="transmembrane region" description="Helical" evidence="1">
    <location>
        <begin position="96"/>
        <end position="116"/>
    </location>
</feature>
<proteinExistence type="predicted"/>
<dbReference type="RefSeq" id="WP_164823949.1">
    <property type="nucleotide sequence ID" value="NZ_CP049228.1"/>
</dbReference>
<evidence type="ECO:0000256" key="1">
    <source>
        <dbReference type="SAM" id="Phobius"/>
    </source>
</evidence>
<sequence>MENSKLKVKDLVNIGVFVVIYFLILGISSMTFVFLGMTMVKSTLALLCFALAPFVTGIILGTPVILLMAKLQKPWGFFTFGILSPILLWLSGHNSFIPAIGGILLAAIAEFVLYLGKYKSFKAMLIAYACYNIWTMLPLADILFVRAKRLKMIQKMGLALVNNVFTTPNVLLILMFALVGGLLGALLGKKMLKKYFTKAGIL</sequence>
<gene>
    <name evidence="2" type="ORF">G6Z83_02545</name>
</gene>
<keyword evidence="1" id="KW-0472">Membrane</keyword>
<dbReference type="AlphaFoldDB" id="A0A6G7B8X5"/>
<feature type="transmembrane region" description="Helical" evidence="1">
    <location>
        <begin position="43"/>
        <end position="67"/>
    </location>
</feature>
<feature type="transmembrane region" description="Helical" evidence="1">
    <location>
        <begin position="74"/>
        <end position="90"/>
    </location>
</feature>
<name>A0A6G7B8X5_9LACO</name>